<sequence length="148" mass="16337">MEQLFPLLGNWVWFVAAGIFLMLELLSPGVFFIWLGIAAALTGVIDNLHDLPWQGELVVFAVLSVIAVVVGRRFYKGPAMEPKDNPHLNRRQFGYVGRSFTLAQPIVNGRGKLTIEDTVWQIEGPDMDAGTRVKVTAVNDMTLVVAAN</sequence>
<proteinExistence type="predicted"/>
<keyword evidence="8" id="KW-1185">Reference proteome</keyword>
<keyword evidence="3 5" id="KW-1133">Transmembrane helix</keyword>
<comment type="caution">
    <text evidence="7">The sequence shown here is derived from an EMBL/GenBank/DDBJ whole genome shotgun (WGS) entry which is preliminary data.</text>
</comment>
<evidence type="ECO:0000256" key="5">
    <source>
        <dbReference type="SAM" id="Phobius"/>
    </source>
</evidence>
<dbReference type="EMBL" id="QKVK01000001">
    <property type="protein sequence ID" value="PZF78831.1"/>
    <property type="molecule type" value="Genomic_DNA"/>
</dbReference>
<dbReference type="InterPro" id="IPR052165">
    <property type="entry name" value="Membrane_assoc_protease"/>
</dbReference>
<dbReference type="Gene3D" id="2.40.50.140">
    <property type="entry name" value="Nucleic acid-binding proteins"/>
    <property type="match status" value="1"/>
</dbReference>
<dbReference type="InterPro" id="IPR002810">
    <property type="entry name" value="NfeD-like_C"/>
</dbReference>
<name>A0A2W2AUG5_9HYPH</name>
<feature type="domain" description="NfeD-like C-terminal" evidence="6">
    <location>
        <begin position="95"/>
        <end position="145"/>
    </location>
</feature>
<evidence type="ECO:0000313" key="8">
    <source>
        <dbReference type="Proteomes" id="UP000248795"/>
    </source>
</evidence>
<evidence type="ECO:0000256" key="3">
    <source>
        <dbReference type="ARBA" id="ARBA00022989"/>
    </source>
</evidence>
<accession>A0A2W2AUG5</accession>
<dbReference type="PANTHER" id="PTHR33507">
    <property type="entry name" value="INNER MEMBRANE PROTEIN YBBJ"/>
    <property type="match status" value="1"/>
</dbReference>
<dbReference type="Proteomes" id="UP000248795">
    <property type="component" value="Unassembled WGS sequence"/>
</dbReference>
<keyword evidence="4 5" id="KW-0472">Membrane</keyword>
<dbReference type="Pfam" id="PF01957">
    <property type="entry name" value="NfeD"/>
    <property type="match status" value="1"/>
</dbReference>
<evidence type="ECO:0000256" key="1">
    <source>
        <dbReference type="ARBA" id="ARBA00004141"/>
    </source>
</evidence>
<reference evidence="8" key="1">
    <citation type="submission" date="2018-06" db="EMBL/GenBank/DDBJ databases">
        <title>Aestuariibacter litoralis strain KCTC 52945T.</title>
        <authorList>
            <person name="Li X."/>
            <person name="Salam N."/>
            <person name="Li J.-L."/>
            <person name="Chen Y.-M."/>
            <person name="Yang Z.-W."/>
            <person name="Zhang L.-Y."/>
            <person name="Han M.-X."/>
            <person name="Xiao M."/>
            <person name="Li W.-J."/>
        </authorList>
    </citation>
    <scope>NUCLEOTIDE SEQUENCE [LARGE SCALE GENOMIC DNA]</scope>
    <source>
        <strain evidence="8">KCTC 52945</strain>
    </source>
</reference>
<dbReference type="InterPro" id="IPR012340">
    <property type="entry name" value="NA-bd_OB-fold"/>
</dbReference>
<dbReference type="PANTHER" id="PTHR33507:SF3">
    <property type="entry name" value="INNER MEMBRANE PROTEIN YBBJ"/>
    <property type="match status" value="1"/>
</dbReference>
<gene>
    <name evidence="7" type="ORF">DK847_03285</name>
</gene>
<protein>
    <submittedName>
        <fullName evidence="7">NfeD family protein</fullName>
    </submittedName>
</protein>
<feature type="transmembrane region" description="Helical" evidence="5">
    <location>
        <begin position="12"/>
        <end position="37"/>
    </location>
</feature>
<evidence type="ECO:0000256" key="2">
    <source>
        <dbReference type="ARBA" id="ARBA00022692"/>
    </source>
</evidence>
<dbReference type="AlphaFoldDB" id="A0A2W2AUG5"/>
<evidence type="ECO:0000259" key="6">
    <source>
        <dbReference type="Pfam" id="PF01957"/>
    </source>
</evidence>
<dbReference type="GO" id="GO:0005886">
    <property type="term" value="C:plasma membrane"/>
    <property type="evidence" value="ECO:0007669"/>
    <property type="project" value="TreeGrafter"/>
</dbReference>
<organism evidence="7 8">
    <name type="scientific">Aestuariivirga litoralis</name>
    <dbReference type="NCBI Taxonomy" id="2650924"/>
    <lineage>
        <taxon>Bacteria</taxon>
        <taxon>Pseudomonadati</taxon>
        <taxon>Pseudomonadota</taxon>
        <taxon>Alphaproteobacteria</taxon>
        <taxon>Hyphomicrobiales</taxon>
        <taxon>Aestuariivirgaceae</taxon>
        <taxon>Aestuariivirga</taxon>
    </lineage>
</organism>
<dbReference type="RefSeq" id="WP_111196159.1">
    <property type="nucleotide sequence ID" value="NZ_QKVK01000001.1"/>
</dbReference>
<feature type="transmembrane region" description="Helical" evidence="5">
    <location>
        <begin position="57"/>
        <end position="75"/>
    </location>
</feature>
<evidence type="ECO:0000313" key="7">
    <source>
        <dbReference type="EMBL" id="PZF78831.1"/>
    </source>
</evidence>
<comment type="subcellular location">
    <subcellularLocation>
        <location evidence="1">Membrane</location>
        <topology evidence="1">Multi-pass membrane protein</topology>
    </subcellularLocation>
</comment>
<evidence type="ECO:0000256" key="4">
    <source>
        <dbReference type="ARBA" id="ARBA00023136"/>
    </source>
</evidence>
<keyword evidence="2 5" id="KW-0812">Transmembrane</keyword>